<protein>
    <submittedName>
        <fullName evidence="2">Tent2 protein</fullName>
    </submittedName>
</protein>
<dbReference type="SUPFAM" id="SSF81631">
    <property type="entry name" value="PAP/OAS1 substrate-binding domain"/>
    <property type="match status" value="1"/>
</dbReference>
<dbReference type="SMART" id="SM00454">
    <property type="entry name" value="SAM"/>
    <property type="match status" value="1"/>
</dbReference>
<name>A0A812K328_9DINO</name>
<dbReference type="Pfam" id="PF22600">
    <property type="entry name" value="MTPAP-like_central"/>
    <property type="match status" value="1"/>
</dbReference>
<dbReference type="SUPFAM" id="SSF47769">
    <property type="entry name" value="SAM/Pointed domain"/>
    <property type="match status" value="1"/>
</dbReference>
<dbReference type="EMBL" id="CAJNDS010000569">
    <property type="protein sequence ID" value="CAE7219455.1"/>
    <property type="molecule type" value="Genomic_DNA"/>
</dbReference>
<dbReference type="PANTHER" id="PTHR12271">
    <property type="entry name" value="POLY A POLYMERASE CID PAP -RELATED"/>
    <property type="match status" value="1"/>
</dbReference>
<dbReference type="Gene3D" id="3.30.460.10">
    <property type="entry name" value="Beta Polymerase, domain 2"/>
    <property type="match status" value="1"/>
</dbReference>
<dbReference type="GO" id="GO:0016779">
    <property type="term" value="F:nucleotidyltransferase activity"/>
    <property type="evidence" value="ECO:0007669"/>
    <property type="project" value="TreeGrafter"/>
</dbReference>
<dbReference type="Gene3D" id="1.10.150.50">
    <property type="entry name" value="Transcription Factor, Ets-1"/>
    <property type="match status" value="1"/>
</dbReference>
<comment type="caution">
    <text evidence="2">The sequence shown here is derived from an EMBL/GenBank/DDBJ whole genome shotgun (WGS) entry which is preliminary data.</text>
</comment>
<feature type="domain" description="SAM" evidence="1">
    <location>
        <begin position="387"/>
        <end position="454"/>
    </location>
</feature>
<dbReference type="InterPro" id="IPR043519">
    <property type="entry name" value="NT_sf"/>
</dbReference>
<keyword evidence="3" id="KW-1185">Reference proteome</keyword>
<evidence type="ECO:0000313" key="3">
    <source>
        <dbReference type="Proteomes" id="UP000604046"/>
    </source>
</evidence>
<dbReference type="PANTHER" id="PTHR12271:SF40">
    <property type="entry name" value="POLY(A) RNA POLYMERASE GLD2"/>
    <property type="match status" value="1"/>
</dbReference>
<dbReference type="InterPro" id="IPR013761">
    <property type="entry name" value="SAM/pointed_sf"/>
</dbReference>
<dbReference type="AlphaFoldDB" id="A0A812K328"/>
<dbReference type="PROSITE" id="PS50105">
    <property type="entry name" value="SAM_DOMAIN"/>
    <property type="match status" value="1"/>
</dbReference>
<dbReference type="InterPro" id="IPR001660">
    <property type="entry name" value="SAM"/>
</dbReference>
<gene>
    <name evidence="2" type="primary">tent2</name>
    <name evidence="2" type="ORF">SNAT2548_LOCUS7957</name>
</gene>
<proteinExistence type="predicted"/>
<dbReference type="Gene3D" id="1.10.1410.10">
    <property type="match status" value="1"/>
</dbReference>
<dbReference type="GO" id="GO:0031123">
    <property type="term" value="P:RNA 3'-end processing"/>
    <property type="evidence" value="ECO:0007669"/>
    <property type="project" value="TreeGrafter"/>
</dbReference>
<reference evidence="2" key="1">
    <citation type="submission" date="2021-02" db="EMBL/GenBank/DDBJ databases">
        <authorList>
            <person name="Dougan E. K."/>
            <person name="Rhodes N."/>
            <person name="Thang M."/>
            <person name="Chan C."/>
        </authorList>
    </citation>
    <scope>NUCLEOTIDE SEQUENCE</scope>
</reference>
<sequence>MAEQEQVTRCLRELEGVVRTLGSDWCVRPYGSSANGFAVKGSDMDVTCFRAGNVNQDCRQPLSRLQTLLESLPQFKVTEAVWGARVPILKLKFEDLDVDLSCQNLDALRNTELFKAYSRLHPAVWQLVVLVKCWARAANVCGAPDGYLSSYSWTLMVIYFLQVHPELQMPCLDTEPFRQGATVESGEMPTWNCSRPPHWLLEAFFMFYAGSRDGFRWGTEVVSVRLGRRVHSGVEDFSPLGSRRAMRLHVEDPFLRFRNLNCVLGKAQEKDMRMKIAQAARAMENCLLPEGMQGLIDAAKASLGPKPGAQSELVGQPSRPLQHQDWDGFWDEAVPVAAPHCAIASTPDHSVGATAADLSRTSAAESASVGSGISPSLPSSPLCPAEWSVEDVVEWLLTLKYDWITRYTASFAQEEIDGVVLRELTSKEMKDELGIVELGYRKVLLADIQALFARGAP</sequence>
<organism evidence="2 3">
    <name type="scientific">Symbiodinium natans</name>
    <dbReference type="NCBI Taxonomy" id="878477"/>
    <lineage>
        <taxon>Eukaryota</taxon>
        <taxon>Sar</taxon>
        <taxon>Alveolata</taxon>
        <taxon>Dinophyceae</taxon>
        <taxon>Suessiales</taxon>
        <taxon>Symbiodiniaceae</taxon>
        <taxon>Symbiodinium</taxon>
    </lineage>
</organism>
<dbReference type="OrthoDB" id="299395at2759"/>
<dbReference type="Proteomes" id="UP000604046">
    <property type="component" value="Unassembled WGS sequence"/>
</dbReference>
<dbReference type="SUPFAM" id="SSF81301">
    <property type="entry name" value="Nucleotidyltransferase"/>
    <property type="match status" value="1"/>
</dbReference>
<dbReference type="Pfam" id="PF00536">
    <property type="entry name" value="SAM_1"/>
    <property type="match status" value="1"/>
</dbReference>
<dbReference type="CDD" id="cd05402">
    <property type="entry name" value="NT_PAP_TUTase"/>
    <property type="match status" value="1"/>
</dbReference>
<accession>A0A812K328</accession>
<evidence type="ECO:0000259" key="1">
    <source>
        <dbReference type="PROSITE" id="PS50105"/>
    </source>
</evidence>
<evidence type="ECO:0000313" key="2">
    <source>
        <dbReference type="EMBL" id="CAE7219455.1"/>
    </source>
</evidence>
<dbReference type="InterPro" id="IPR054708">
    <property type="entry name" value="MTPAP-like_central"/>
</dbReference>